<organism evidence="2 3">
    <name type="scientific">Salinimicrobium flavum</name>
    <dbReference type="NCBI Taxonomy" id="1737065"/>
    <lineage>
        <taxon>Bacteria</taxon>
        <taxon>Pseudomonadati</taxon>
        <taxon>Bacteroidota</taxon>
        <taxon>Flavobacteriia</taxon>
        <taxon>Flavobacteriales</taxon>
        <taxon>Flavobacteriaceae</taxon>
        <taxon>Salinimicrobium</taxon>
    </lineage>
</organism>
<dbReference type="PANTHER" id="PTHR12526">
    <property type="entry name" value="GLYCOSYLTRANSFERASE"/>
    <property type="match status" value="1"/>
</dbReference>
<comment type="caution">
    <text evidence="2">The sequence shown here is derived from an EMBL/GenBank/DDBJ whole genome shotgun (WGS) entry which is preliminary data.</text>
</comment>
<feature type="domain" description="Glycosyl transferase family 1" evidence="1">
    <location>
        <begin position="214"/>
        <end position="353"/>
    </location>
</feature>
<keyword evidence="2" id="KW-0328">Glycosyltransferase</keyword>
<dbReference type="SUPFAM" id="SSF53756">
    <property type="entry name" value="UDP-Glycosyltransferase/glycogen phosphorylase"/>
    <property type="match status" value="1"/>
</dbReference>
<dbReference type="RefSeq" id="WP_380751045.1">
    <property type="nucleotide sequence ID" value="NZ_JBHULT010000008.1"/>
</dbReference>
<dbReference type="GO" id="GO:0016757">
    <property type="term" value="F:glycosyltransferase activity"/>
    <property type="evidence" value="ECO:0007669"/>
    <property type="project" value="UniProtKB-KW"/>
</dbReference>
<sequence length="422" mass="48655">MYALEYADEKEGLMRFAIFTHVEHKEREGWYYAYAPYVREMNIWWNHVEEVEMIAPLTTWERGASGTEELGGGVIRYEHSKLTFNEIPSFNFLSFLSAVKAFIKIPYIFFKMFGAMRRADHLHLRCPGNIGLLACICQVFFPSKPKSAKYAGNWDPQSVQPWTYRLQKWILSNSFLTRNMQVLVYGQWPGQSKNVVPFFTASFSKKEIAEVPEKAFSEHLIFLFVGNLVKGKRPLEAVKLVEAINSVSENGTNREICASLHIYGVGPERKRLEKYVTKNELEEIVIFKGNRPIEELKEAYQKAHFVILPSMSEGWPKAIAEGMFFGGIPIATPVSCVPWMLKYGSRGVLLEDCCQQPTANSQQLKRSGQRTENRGQDVAKILKLLTDQEEMKRMSEEAKKWSQEYTLERFEEAIKEVLNNKK</sequence>
<protein>
    <submittedName>
        <fullName evidence="2">Glycosyltransferase family 4 protein</fullName>
        <ecNumber evidence="2">2.4.-.-</ecNumber>
    </submittedName>
</protein>
<gene>
    <name evidence="2" type="ORF">ACFSTG_08445</name>
</gene>
<evidence type="ECO:0000313" key="2">
    <source>
        <dbReference type="EMBL" id="MFD2517918.1"/>
    </source>
</evidence>
<name>A0ABW5IWR5_9FLAO</name>
<dbReference type="CDD" id="cd03801">
    <property type="entry name" value="GT4_PimA-like"/>
    <property type="match status" value="1"/>
</dbReference>
<dbReference type="Pfam" id="PF00534">
    <property type="entry name" value="Glycos_transf_1"/>
    <property type="match status" value="1"/>
</dbReference>
<dbReference type="Proteomes" id="UP001597468">
    <property type="component" value="Unassembled WGS sequence"/>
</dbReference>
<keyword evidence="2" id="KW-0808">Transferase</keyword>
<proteinExistence type="predicted"/>
<keyword evidence="3" id="KW-1185">Reference proteome</keyword>
<dbReference type="EC" id="2.4.-.-" evidence="2"/>
<dbReference type="Gene3D" id="3.40.50.2000">
    <property type="entry name" value="Glycogen Phosphorylase B"/>
    <property type="match status" value="2"/>
</dbReference>
<dbReference type="InterPro" id="IPR001296">
    <property type="entry name" value="Glyco_trans_1"/>
</dbReference>
<evidence type="ECO:0000259" key="1">
    <source>
        <dbReference type="Pfam" id="PF00534"/>
    </source>
</evidence>
<dbReference type="EMBL" id="JBHULT010000008">
    <property type="protein sequence ID" value="MFD2517918.1"/>
    <property type="molecule type" value="Genomic_DNA"/>
</dbReference>
<reference evidence="3" key="1">
    <citation type="journal article" date="2019" name="Int. J. Syst. Evol. Microbiol.">
        <title>The Global Catalogue of Microorganisms (GCM) 10K type strain sequencing project: providing services to taxonomists for standard genome sequencing and annotation.</title>
        <authorList>
            <consortium name="The Broad Institute Genomics Platform"/>
            <consortium name="The Broad Institute Genome Sequencing Center for Infectious Disease"/>
            <person name="Wu L."/>
            <person name="Ma J."/>
        </authorList>
    </citation>
    <scope>NUCLEOTIDE SEQUENCE [LARGE SCALE GENOMIC DNA]</scope>
    <source>
        <strain evidence="3">KCTC 42585</strain>
    </source>
</reference>
<accession>A0ABW5IWR5</accession>
<evidence type="ECO:0000313" key="3">
    <source>
        <dbReference type="Proteomes" id="UP001597468"/>
    </source>
</evidence>